<dbReference type="Proteomes" id="UP000887565">
    <property type="component" value="Unplaced"/>
</dbReference>
<organism evidence="2 3">
    <name type="scientific">Romanomermis culicivorax</name>
    <name type="common">Nematode worm</name>
    <dbReference type="NCBI Taxonomy" id="13658"/>
    <lineage>
        <taxon>Eukaryota</taxon>
        <taxon>Metazoa</taxon>
        <taxon>Ecdysozoa</taxon>
        <taxon>Nematoda</taxon>
        <taxon>Enoplea</taxon>
        <taxon>Dorylaimia</taxon>
        <taxon>Mermithida</taxon>
        <taxon>Mermithoidea</taxon>
        <taxon>Mermithidae</taxon>
        <taxon>Romanomermis</taxon>
    </lineage>
</organism>
<keyword evidence="1" id="KW-0472">Membrane</keyword>
<proteinExistence type="predicted"/>
<name>A0A915HSM0_ROMCU</name>
<feature type="transmembrane region" description="Helical" evidence="1">
    <location>
        <begin position="14"/>
        <end position="33"/>
    </location>
</feature>
<evidence type="ECO:0000313" key="2">
    <source>
        <dbReference type="Proteomes" id="UP000887565"/>
    </source>
</evidence>
<reference evidence="3" key="1">
    <citation type="submission" date="2022-11" db="UniProtKB">
        <authorList>
            <consortium name="WormBaseParasite"/>
        </authorList>
    </citation>
    <scope>IDENTIFICATION</scope>
</reference>
<evidence type="ECO:0000256" key="1">
    <source>
        <dbReference type="SAM" id="Phobius"/>
    </source>
</evidence>
<accession>A0A915HSM0</accession>
<evidence type="ECO:0000313" key="3">
    <source>
        <dbReference type="WBParaSite" id="nRc.2.0.1.t04918-RA"/>
    </source>
</evidence>
<sequence length="69" mass="8328">MSSREPELKESRDMSRVLILYICFGLFMNIQLIRRNLFDMEADHNVAWEVRFRMHHQFFNSLLSTYVGS</sequence>
<keyword evidence="2" id="KW-1185">Reference proteome</keyword>
<keyword evidence="1" id="KW-1133">Transmembrane helix</keyword>
<dbReference type="WBParaSite" id="nRc.2.0.1.t04918-RA">
    <property type="protein sequence ID" value="nRc.2.0.1.t04918-RA"/>
    <property type="gene ID" value="nRc.2.0.1.g04918"/>
</dbReference>
<keyword evidence="1" id="KW-0812">Transmembrane</keyword>
<dbReference type="AlphaFoldDB" id="A0A915HSM0"/>
<protein>
    <submittedName>
        <fullName evidence="3">Uncharacterized protein</fullName>
    </submittedName>
</protein>